<sequence>MQTNIRKYNTMTAIFALLLVFSVGIGIASADGPTWTTKPGWDAPDDVGTGAAPAFADIDADGDYDLFIGEQMGVSFAYENTGSATSPTWTKKSSWDLPDVGAGSKPTFADLDNDGDHDLLIGNNTGFSLGYENTGSATSPAWTANSSWDAPRLSWNGCKPALADLDNDGDYDLLLYAASNGNRVVYENTGSVTSPAWTANPSWNPPVMAQGATPDFADLDGDGDYDLMVGVNAAGATSTYENTGSATSPAWTANPSWNPPSVAMSAKPALADLDNDGDYDLLIGNQTGLSLGFENTASPAPPPSEVPAITAPGFLLSLISLFGLAVIVMRRM</sequence>
<dbReference type="EMBL" id="PQXF01000035">
    <property type="protein sequence ID" value="PXF58544.1"/>
    <property type="molecule type" value="Genomic_DNA"/>
</dbReference>
<organism evidence="1 2">
    <name type="scientific">Candidatus Methanogaster sp</name>
    <dbReference type="NCBI Taxonomy" id="3386292"/>
    <lineage>
        <taxon>Archaea</taxon>
        <taxon>Methanobacteriati</taxon>
        <taxon>Methanobacteriota</taxon>
        <taxon>Stenosarchaea group</taxon>
        <taxon>Methanomicrobia</taxon>
        <taxon>Methanosarcinales</taxon>
        <taxon>ANME-2 cluster</taxon>
        <taxon>Candidatus Methanogasteraceae</taxon>
        <taxon>Candidatus Methanogaster</taxon>
    </lineage>
</organism>
<reference evidence="1" key="1">
    <citation type="submission" date="2018-01" db="EMBL/GenBank/DDBJ databases">
        <authorList>
            <person name="Krukenberg V."/>
        </authorList>
    </citation>
    <scope>NUCLEOTIDE SEQUENCE</scope>
    <source>
        <strain evidence="1">E20ANME2</strain>
    </source>
</reference>
<accession>A0AC61L0D4</accession>
<protein>
    <submittedName>
        <fullName evidence="1">Uncharacterized protein</fullName>
    </submittedName>
</protein>
<name>A0AC61L0D4_9EURY</name>
<proteinExistence type="predicted"/>
<evidence type="ECO:0000313" key="2">
    <source>
        <dbReference type="Proteomes" id="UP000248329"/>
    </source>
</evidence>
<gene>
    <name evidence="1" type="ORF">C4B59_13185</name>
</gene>
<evidence type="ECO:0000313" key="1">
    <source>
        <dbReference type="EMBL" id="PXF58544.1"/>
    </source>
</evidence>
<dbReference type="Proteomes" id="UP000248329">
    <property type="component" value="Unassembled WGS sequence"/>
</dbReference>
<comment type="caution">
    <text evidence="1">The sequence shown here is derived from an EMBL/GenBank/DDBJ whole genome shotgun (WGS) entry which is preliminary data.</text>
</comment>